<evidence type="ECO:0000313" key="4">
    <source>
        <dbReference type="Proteomes" id="UP001470230"/>
    </source>
</evidence>
<gene>
    <name evidence="3" type="ORF">M9Y10_040542</name>
</gene>
<feature type="transmembrane region" description="Helical" evidence="1">
    <location>
        <begin position="9"/>
        <end position="28"/>
    </location>
</feature>
<keyword evidence="1 3" id="KW-0812">Transmembrane</keyword>
<protein>
    <submittedName>
        <fullName evidence="3">Transmembrane protein 62</fullName>
    </submittedName>
</protein>
<reference evidence="3 4" key="1">
    <citation type="submission" date="2024-04" db="EMBL/GenBank/DDBJ databases">
        <title>Tritrichomonas musculus Genome.</title>
        <authorList>
            <person name="Alves-Ferreira E."/>
            <person name="Grigg M."/>
            <person name="Lorenzi H."/>
            <person name="Galac M."/>
        </authorList>
    </citation>
    <scope>NUCLEOTIDE SEQUENCE [LARGE SCALE GENOMIC DNA]</scope>
    <source>
        <strain evidence="3 4">EAF2021</strain>
    </source>
</reference>
<dbReference type="InterPro" id="IPR029052">
    <property type="entry name" value="Metallo-depent_PP-like"/>
</dbReference>
<sequence>MKSSSFRVIPYFASQYLLYFVIAIAFTISNQSTSKHLAEERYCSSSNGEAWSDDYNPDYFYHLTDIHVSHYDKTTLENFEKSLQVGASYHPKSILITGDLVDDYYLPYYPIELIEARQIKEDWNEYHKIASKYRQYFDKFIESFGNHDVPRILSPESEEFYYKNYSMISESHHNFESKNETYDIFTDKVGNFTFAVLNPVFFPIPPLPFDYYVHAPAEYIEKVEKVINSIPTNENIILATHYQGPVWSNWYVPFERSTATQRFFDSILQNKKVKILLTGHNHGKQRMVMHYGDSFEVCANDLRYNLKAGLVTNDNGNVVYHWFKIENPTKSFVTFPVPIEQTTSRSDCAVGKIRVISFGSKWNTTEDDINNIYAELDGLKVKLNPVRRLNENKEAWLLEADTGSLSEGTHHLKLLGENEEEFEFLSGRSAKIESQEELLYDDMLWASTQWIGLFILLLCLVFATFPISLCASCSYNGYWRWINCTDDRAHKSDDHITSQEDKEQKISHIKYWLISLFFGPIGIRSRLMRLPLFVRVLLFVSVVTSMFIPLFTFEVGGRYGFMLTFGFFLGIDDGVSSASADVYKSHVYGKYELRYEEWCPFVGFLFFICAIVPTVTVASSFGLFPSNRKGSFLQVFDVLVQVGCCIACLRLSFHSFMLLCERKCALLSSFVLVPLFWMIIFSVMFYLNRSRRVSKID</sequence>
<feature type="transmembrane region" description="Helical" evidence="1">
    <location>
        <begin position="601"/>
        <end position="624"/>
    </location>
</feature>
<name>A0ABR2GP47_9EUKA</name>
<dbReference type="Gene3D" id="3.60.21.10">
    <property type="match status" value="1"/>
</dbReference>
<dbReference type="PANTHER" id="PTHR14795">
    <property type="entry name" value="HELICASE RELATED"/>
    <property type="match status" value="1"/>
</dbReference>
<accession>A0ABR2GP47</accession>
<proteinExistence type="predicted"/>
<keyword evidence="1" id="KW-1133">Transmembrane helix</keyword>
<evidence type="ECO:0000256" key="1">
    <source>
        <dbReference type="SAM" id="Phobius"/>
    </source>
</evidence>
<feature type="transmembrane region" description="Helical" evidence="1">
    <location>
        <begin position="532"/>
        <end position="553"/>
    </location>
</feature>
<feature type="transmembrane region" description="Helical" evidence="1">
    <location>
        <begin position="631"/>
        <end position="653"/>
    </location>
</feature>
<feature type="domain" description="Calcineurin-like phosphoesterase" evidence="2">
    <location>
        <begin position="60"/>
        <end position="283"/>
    </location>
</feature>
<keyword evidence="1" id="KW-0472">Membrane</keyword>
<feature type="transmembrane region" description="Helical" evidence="1">
    <location>
        <begin position="450"/>
        <end position="471"/>
    </location>
</feature>
<keyword evidence="4" id="KW-1185">Reference proteome</keyword>
<evidence type="ECO:0000259" key="2">
    <source>
        <dbReference type="Pfam" id="PF00149"/>
    </source>
</evidence>
<dbReference type="PANTHER" id="PTHR14795:SF0">
    <property type="entry name" value="TRANSMEMBRANE PROTEIN 62"/>
    <property type="match status" value="1"/>
</dbReference>
<dbReference type="EMBL" id="JAPFFF010000075">
    <property type="protein sequence ID" value="KAK8835724.1"/>
    <property type="molecule type" value="Genomic_DNA"/>
</dbReference>
<feature type="transmembrane region" description="Helical" evidence="1">
    <location>
        <begin position="665"/>
        <end position="687"/>
    </location>
</feature>
<evidence type="ECO:0000313" key="3">
    <source>
        <dbReference type="EMBL" id="KAK8835724.1"/>
    </source>
</evidence>
<organism evidence="3 4">
    <name type="scientific">Tritrichomonas musculus</name>
    <dbReference type="NCBI Taxonomy" id="1915356"/>
    <lineage>
        <taxon>Eukaryota</taxon>
        <taxon>Metamonada</taxon>
        <taxon>Parabasalia</taxon>
        <taxon>Tritrichomonadida</taxon>
        <taxon>Tritrichomonadidae</taxon>
        <taxon>Tritrichomonas</taxon>
    </lineage>
</organism>
<dbReference type="Proteomes" id="UP001470230">
    <property type="component" value="Unassembled WGS sequence"/>
</dbReference>
<dbReference type="Pfam" id="PF00149">
    <property type="entry name" value="Metallophos"/>
    <property type="match status" value="1"/>
</dbReference>
<dbReference type="SUPFAM" id="SSF56300">
    <property type="entry name" value="Metallo-dependent phosphatases"/>
    <property type="match status" value="1"/>
</dbReference>
<dbReference type="InterPro" id="IPR004843">
    <property type="entry name" value="Calcineurin-like_PHP"/>
</dbReference>
<comment type="caution">
    <text evidence="3">The sequence shown here is derived from an EMBL/GenBank/DDBJ whole genome shotgun (WGS) entry which is preliminary data.</text>
</comment>